<evidence type="ECO:0000313" key="3">
    <source>
        <dbReference type="Proteomes" id="UP000619295"/>
    </source>
</evidence>
<dbReference type="Proteomes" id="UP000619295">
    <property type="component" value="Unassembled WGS sequence"/>
</dbReference>
<evidence type="ECO:0000313" key="2">
    <source>
        <dbReference type="EMBL" id="MBD3846737.1"/>
    </source>
</evidence>
<name>A0A927E9H2_9HYPH</name>
<evidence type="ECO:0008006" key="4">
    <source>
        <dbReference type="Google" id="ProtNLM"/>
    </source>
</evidence>
<keyword evidence="3" id="KW-1185">Reference proteome</keyword>
<reference evidence="2" key="1">
    <citation type="submission" date="2020-09" db="EMBL/GenBank/DDBJ databases">
        <title>Bosea spartocytisi sp. nov. a root nodule endophyte of Spartocytisus supranubius in the high mountain ecosystem fo the Teide National Park (Canary Islands, Spain).</title>
        <authorList>
            <person name="Pulido-Suarez L."/>
            <person name="Peix A."/>
            <person name="Igual J.M."/>
            <person name="Socas-Perez N."/>
            <person name="Velazquez E."/>
            <person name="Flores-Felix J.D."/>
            <person name="Leon-Barrios M."/>
        </authorList>
    </citation>
    <scope>NUCLEOTIDE SEQUENCE</scope>
    <source>
        <strain evidence="2">SSUT16</strain>
    </source>
</reference>
<organism evidence="2 3">
    <name type="scientific">Bosea spartocytisi</name>
    <dbReference type="NCBI Taxonomy" id="2773451"/>
    <lineage>
        <taxon>Bacteria</taxon>
        <taxon>Pseudomonadati</taxon>
        <taxon>Pseudomonadota</taxon>
        <taxon>Alphaproteobacteria</taxon>
        <taxon>Hyphomicrobiales</taxon>
        <taxon>Boseaceae</taxon>
        <taxon>Bosea</taxon>
    </lineage>
</organism>
<feature type="signal peptide" evidence="1">
    <location>
        <begin position="1"/>
        <end position="19"/>
    </location>
</feature>
<gene>
    <name evidence="2" type="ORF">IED13_13585</name>
</gene>
<evidence type="ECO:0000256" key="1">
    <source>
        <dbReference type="SAM" id="SignalP"/>
    </source>
</evidence>
<feature type="chain" id="PRO_5037439425" description="Porin" evidence="1">
    <location>
        <begin position="20"/>
        <end position="398"/>
    </location>
</feature>
<accession>A0A927E9H2</accession>
<protein>
    <recommendedName>
        <fullName evidence="4">Porin</fullName>
    </recommendedName>
</protein>
<dbReference type="EMBL" id="JACXWY010000007">
    <property type="protein sequence ID" value="MBD3846737.1"/>
    <property type="molecule type" value="Genomic_DNA"/>
</dbReference>
<proteinExistence type="predicted"/>
<keyword evidence="1" id="KW-0732">Signal</keyword>
<sequence length="398" mass="43091">MKNIALFSMIALHLSGAGAALSAENTVQSAESSVAIVGLRGGFDSNPSGVEGEKGSPVATVFATWDYLNGTIQDGYGLNLALVETQYDPRNLAAARSHSLTLKHGITLGEATVIQSSLAASAEQSWSRRKSSLAWRERIDHALGPFRLFASGEARVTALNERNVFNLGDFLPSDENFTTLSGTTGIAWKAGQTEIGVSFSAAQVRYVNGMDYIGFRRDHNRLQPNLFFSTMIGEASLEGSVSPFRASFPDKDFETVDSLLYTAKLRLPWQRFTLELGSSRSVEDTTLPFTVIDLVTAHEAKLTARIDEHNAVSLVARRKTDDYVGLDARSDQKGIGLEYQRALGEGLIATASGGWRRTKETGLTPVDSFNLLLGLQKQIDLSRSTPLAKPDQPTKAGS</sequence>
<dbReference type="RefSeq" id="WP_191124481.1">
    <property type="nucleotide sequence ID" value="NZ_JACXWY010000007.1"/>
</dbReference>
<dbReference type="AlphaFoldDB" id="A0A927E9H2"/>
<comment type="caution">
    <text evidence="2">The sequence shown here is derived from an EMBL/GenBank/DDBJ whole genome shotgun (WGS) entry which is preliminary data.</text>
</comment>